<keyword evidence="8" id="KW-1185">Reference proteome</keyword>
<evidence type="ECO:0000256" key="5">
    <source>
        <dbReference type="ARBA" id="ARBA00023014"/>
    </source>
</evidence>
<dbReference type="Proteomes" id="UP000594059">
    <property type="component" value="Chromosome"/>
</dbReference>
<dbReference type="GO" id="GO:0046872">
    <property type="term" value="F:metal ion binding"/>
    <property type="evidence" value="ECO:0007669"/>
    <property type="project" value="UniProtKB-KW"/>
</dbReference>
<dbReference type="PANTHER" id="PTHR43728:SF1">
    <property type="entry name" value="FE-S OXIDOREDUCTASE"/>
    <property type="match status" value="1"/>
</dbReference>
<evidence type="ECO:0000256" key="4">
    <source>
        <dbReference type="ARBA" id="ARBA00023004"/>
    </source>
</evidence>
<dbReference type="InterPro" id="IPR026351">
    <property type="entry name" value="rSAM_ArsS-like"/>
</dbReference>
<keyword evidence="4" id="KW-0408">Iron</keyword>
<keyword evidence="3" id="KW-0479">Metal-binding</keyword>
<dbReference type="SUPFAM" id="SSF102114">
    <property type="entry name" value="Radical SAM enzymes"/>
    <property type="match status" value="1"/>
</dbReference>
<dbReference type="AlphaFoldDB" id="A0A7S6UFE7"/>
<evidence type="ECO:0000256" key="1">
    <source>
        <dbReference type="ARBA" id="ARBA00001966"/>
    </source>
</evidence>
<evidence type="ECO:0000259" key="6">
    <source>
        <dbReference type="Pfam" id="PF12345"/>
    </source>
</evidence>
<sequence length="324" mass="35786">MHDTWPLLRDSDFPRITRGRLQTLQLNLGYLCNLSCIHCHVAAGPRRTELMDRPTMELALQVAARHGVGTLDVTGGSPEMNPHFRWLVEQARDAGLHVMDRLNPTIMEEPGYDWVGEFLARHSVEAIASLPCHSEQNVTEQRGKGVFEASIRALRTLNTLGYGQPGSGLVLNLVYNPNGAFLPPPQAQLQADYRRLMQDDFGIVFNRLYTMANMPIQRYGSWLVSKGEFAPYMATLKQAHRTENLAGVMCRSLISVDYLGHVYDCDFNQMLDLPLGAREPSASDAPRPHLRDLLGGPVTRAIATAQHCYGCTAGQGSSCGGALV</sequence>
<dbReference type="NCBIfam" id="TIGR04167">
    <property type="entry name" value="rSAM_SeCys"/>
    <property type="match status" value="1"/>
</dbReference>
<organism evidence="7 8">
    <name type="scientific">Novilysobacter ciconiae</name>
    <dbReference type="NCBI Taxonomy" id="2781022"/>
    <lineage>
        <taxon>Bacteria</taxon>
        <taxon>Pseudomonadati</taxon>
        <taxon>Pseudomonadota</taxon>
        <taxon>Gammaproteobacteria</taxon>
        <taxon>Lysobacterales</taxon>
        <taxon>Lysobacteraceae</taxon>
        <taxon>Novilysobacter</taxon>
    </lineage>
</organism>
<dbReference type="GO" id="GO:0003824">
    <property type="term" value="F:catalytic activity"/>
    <property type="evidence" value="ECO:0007669"/>
    <property type="project" value="InterPro"/>
</dbReference>
<proteinExistence type="predicted"/>
<comment type="cofactor">
    <cofactor evidence="1">
        <name>[4Fe-4S] cluster</name>
        <dbReference type="ChEBI" id="CHEBI:49883"/>
    </cofactor>
</comment>
<dbReference type="InterPro" id="IPR024521">
    <property type="entry name" value="ArsS-like_C"/>
</dbReference>
<feature type="domain" description="Arsenosugar biosynthesis radical SAM protein ArsS-like C-terminal" evidence="6">
    <location>
        <begin position="182"/>
        <end position="322"/>
    </location>
</feature>
<dbReference type="RefSeq" id="WP_193984727.1">
    <property type="nucleotide sequence ID" value="NZ_CP063656.1"/>
</dbReference>
<dbReference type="InterPro" id="IPR058240">
    <property type="entry name" value="rSAM_sf"/>
</dbReference>
<protein>
    <submittedName>
        <fullName evidence="7">Arsenosugar biosynthesis radical SAM protein ArsS</fullName>
    </submittedName>
</protein>
<dbReference type="Gene3D" id="3.20.20.70">
    <property type="entry name" value="Aldolase class I"/>
    <property type="match status" value="1"/>
</dbReference>
<accession>A0A7S6UFE7</accession>
<dbReference type="CDD" id="cd01335">
    <property type="entry name" value="Radical_SAM"/>
    <property type="match status" value="1"/>
</dbReference>
<dbReference type="KEGG" id="lcic:INQ41_11840"/>
<dbReference type="PANTHER" id="PTHR43728">
    <property type="entry name" value="SLR0304 PROTEIN"/>
    <property type="match status" value="1"/>
</dbReference>
<keyword evidence="5" id="KW-0411">Iron-sulfur</keyword>
<gene>
    <name evidence="7" type="primary">arsS</name>
    <name evidence="7" type="ORF">INQ41_11840</name>
</gene>
<evidence type="ECO:0000256" key="3">
    <source>
        <dbReference type="ARBA" id="ARBA00022723"/>
    </source>
</evidence>
<reference evidence="7 8" key="1">
    <citation type="submission" date="2020-10" db="EMBL/GenBank/DDBJ databases">
        <title>complete genome sequencing of Lysobacter sp. H21R20.</title>
        <authorList>
            <person name="Bae J.-W."/>
            <person name="Lee S.-Y."/>
        </authorList>
    </citation>
    <scope>NUCLEOTIDE SEQUENCE [LARGE SCALE GENOMIC DNA]</scope>
    <source>
        <strain evidence="7 8">H21R20</strain>
    </source>
</reference>
<dbReference type="InterPro" id="IPR007197">
    <property type="entry name" value="rSAM"/>
</dbReference>
<dbReference type="SFLD" id="SFLDS00029">
    <property type="entry name" value="Radical_SAM"/>
    <property type="match status" value="1"/>
</dbReference>
<evidence type="ECO:0000256" key="2">
    <source>
        <dbReference type="ARBA" id="ARBA00022691"/>
    </source>
</evidence>
<dbReference type="InterPro" id="IPR013785">
    <property type="entry name" value="Aldolase_TIM"/>
</dbReference>
<evidence type="ECO:0000313" key="8">
    <source>
        <dbReference type="Proteomes" id="UP000594059"/>
    </source>
</evidence>
<keyword evidence="2" id="KW-0949">S-adenosyl-L-methionine</keyword>
<evidence type="ECO:0000313" key="7">
    <source>
        <dbReference type="EMBL" id="QOW19302.1"/>
    </source>
</evidence>
<dbReference type="GO" id="GO:0051536">
    <property type="term" value="F:iron-sulfur cluster binding"/>
    <property type="evidence" value="ECO:0007669"/>
    <property type="project" value="UniProtKB-KW"/>
</dbReference>
<dbReference type="Pfam" id="PF12345">
    <property type="entry name" value="DUF3641"/>
    <property type="match status" value="1"/>
</dbReference>
<dbReference type="EMBL" id="CP063656">
    <property type="protein sequence ID" value="QOW19302.1"/>
    <property type="molecule type" value="Genomic_DNA"/>
</dbReference>
<name>A0A7S6UFE7_9GAMM</name>